<feature type="transmembrane region" description="Helical" evidence="6">
    <location>
        <begin position="12"/>
        <end position="31"/>
    </location>
</feature>
<evidence type="ECO:0000256" key="3">
    <source>
        <dbReference type="ARBA" id="ARBA00022692"/>
    </source>
</evidence>
<evidence type="ECO:0000256" key="1">
    <source>
        <dbReference type="ARBA" id="ARBA00004370"/>
    </source>
</evidence>
<dbReference type="Pfam" id="PF02104">
    <property type="entry name" value="SURF1"/>
    <property type="match status" value="1"/>
</dbReference>
<keyword evidence="3 6" id="KW-0812">Transmembrane</keyword>
<dbReference type="RefSeq" id="WP_265381731.1">
    <property type="nucleotide sequence ID" value="NZ_CP110615.1"/>
</dbReference>
<evidence type="ECO:0000313" key="9">
    <source>
        <dbReference type="Proteomes" id="UP001164965"/>
    </source>
</evidence>
<comment type="subcellular location">
    <subcellularLocation>
        <location evidence="6">Cell membrane</location>
        <topology evidence="6">Multi-pass membrane protein</topology>
    </subcellularLocation>
    <subcellularLocation>
        <location evidence="1">Membrane</location>
    </subcellularLocation>
</comment>
<comment type="similarity">
    <text evidence="2 6">Belongs to the SURF1 family.</text>
</comment>
<protein>
    <recommendedName>
        <fullName evidence="6">SURF1-like protein</fullName>
    </recommendedName>
</protein>
<dbReference type="EMBL" id="CP110615">
    <property type="protein sequence ID" value="UZJ23624.1"/>
    <property type="molecule type" value="Genomic_DNA"/>
</dbReference>
<keyword evidence="6" id="KW-1003">Cell membrane</keyword>
<evidence type="ECO:0000256" key="6">
    <source>
        <dbReference type="RuleBase" id="RU363076"/>
    </source>
</evidence>
<evidence type="ECO:0000313" key="8">
    <source>
        <dbReference type="EMBL" id="UZJ23624.1"/>
    </source>
</evidence>
<reference evidence="8" key="1">
    <citation type="submission" date="2022-10" db="EMBL/GenBank/DDBJ databases">
        <title>Rhodococcus sp.75.</title>
        <authorList>
            <person name="Sun M."/>
        </authorList>
    </citation>
    <scope>NUCLEOTIDE SEQUENCE</scope>
    <source>
        <strain evidence="8">75</strain>
    </source>
</reference>
<dbReference type="PROSITE" id="PS50895">
    <property type="entry name" value="SURF1"/>
    <property type="match status" value="1"/>
</dbReference>
<evidence type="ECO:0000256" key="5">
    <source>
        <dbReference type="ARBA" id="ARBA00023136"/>
    </source>
</evidence>
<accession>A0ABY6NW57</accession>
<dbReference type="PANTHER" id="PTHR23427">
    <property type="entry name" value="SURFEIT LOCUS PROTEIN"/>
    <property type="match status" value="1"/>
</dbReference>
<dbReference type="CDD" id="cd06662">
    <property type="entry name" value="SURF1"/>
    <property type="match status" value="1"/>
</dbReference>
<dbReference type="Proteomes" id="UP001164965">
    <property type="component" value="Chromosome"/>
</dbReference>
<feature type="transmembrane region" description="Helical" evidence="6">
    <location>
        <begin position="214"/>
        <end position="236"/>
    </location>
</feature>
<evidence type="ECO:0000256" key="2">
    <source>
        <dbReference type="ARBA" id="ARBA00007165"/>
    </source>
</evidence>
<gene>
    <name evidence="8" type="ORF">RHODO2019_10390</name>
</gene>
<feature type="region of interest" description="Disordered" evidence="7">
    <location>
        <begin position="243"/>
        <end position="315"/>
    </location>
</feature>
<evidence type="ECO:0000256" key="4">
    <source>
        <dbReference type="ARBA" id="ARBA00022989"/>
    </source>
</evidence>
<name>A0ABY6NW57_9NOCA</name>
<evidence type="ECO:0000256" key="7">
    <source>
        <dbReference type="SAM" id="MobiDB-lite"/>
    </source>
</evidence>
<organism evidence="8 9">
    <name type="scientific">Rhodococcus antarcticus</name>
    <dbReference type="NCBI Taxonomy" id="2987751"/>
    <lineage>
        <taxon>Bacteria</taxon>
        <taxon>Bacillati</taxon>
        <taxon>Actinomycetota</taxon>
        <taxon>Actinomycetes</taxon>
        <taxon>Mycobacteriales</taxon>
        <taxon>Nocardiaceae</taxon>
        <taxon>Rhodococcus</taxon>
    </lineage>
</organism>
<sequence>MRRLGVFLKPGWIALALVVIGFAYVCFTQLAPWQLGKNTATEARNALITDSFSTEPVALTDLVRPGQVPAADQEWRVVTVSGSYLPQEQVLARLRSVNGTAAYEVLTPFRLRSGETVLVDRGFVRPVVGTDAPPVDPAPVGEVTLQARLRLDEGVDPTRATQDVSGSTQVYSVNAGVVGAVAGTTISPGYLQLGDGAPGVLGVLPLPPTDSGPYLSYGLQWLAFGIMAPLALAYFVRAEIKERRRDDEDADPSTTPERELVGAASGGRARSKERNAALRDALAGESPPVEPVSAPTEPVESSVQARMSDRYGKRR</sequence>
<proteinExistence type="inferred from homology"/>
<dbReference type="InterPro" id="IPR002994">
    <property type="entry name" value="Surf1/Shy1"/>
</dbReference>
<keyword evidence="4 6" id="KW-1133">Transmembrane helix</keyword>
<keyword evidence="5 6" id="KW-0472">Membrane</keyword>
<keyword evidence="9" id="KW-1185">Reference proteome</keyword>
<dbReference type="InterPro" id="IPR045214">
    <property type="entry name" value="Surf1/Surf4"/>
</dbReference>
<dbReference type="PANTHER" id="PTHR23427:SF2">
    <property type="entry name" value="SURFEIT LOCUS PROTEIN 1"/>
    <property type="match status" value="1"/>
</dbReference>